<dbReference type="SMART" id="SM00849">
    <property type="entry name" value="Lactamase_B"/>
    <property type="match status" value="1"/>
</dbReference>
<accession>A0ABV3TTX0</accession>
<feature type="domain" description="Metallo-beta-lactamase" evidence="1">
    <location>
        <begin position="66"/>
        <end position="231"/>
    </location>
</feature>
<dbReference type="SUPFAM" id="SSF56281">
    <property type="entry name" value="Metallo-hydrolase/oxidoreductase"/>
    <property type="match status" value="1"/>
</dbReference>
<sequence>MLSILRTAATLRSVAMPLASAGLHFYSAIYCIYEIWSMLLAGVLETLLPGVHRIVAPNPSVLTGPGTNTYLLGNTQITVLDPGPDIPEHIAAIEAGIAQLGGELVRIVTTHTHPDHSPATAALQARYAVPVIGAVIEDDGHQDTSFAPTSSLAHDDCFDVDGSVLRAIHTPGHVGNHFCFLHEASGTVFTGDHIMQGSTVVIIPPAGDMADYIASLRLLLDYPLSYLAPGHGTLIDAPVKEVEHLIAHRQSREDKVRAALIQVKKGDLDDLVAVAYQDVDAAIHPIAKLSLWAHLLKLEKESLAQQHNGQWELVA</sequence>
<dbReference type="Gene3D" id="1.10.10.10">
    <property type="entry name" value="Winged helix-like DNA-binding domain superfamily/Winged helix DNA-binding domain"/>
    <property type="match status" value="1"/>
</dbReference>
<keyword evidence="3" id="KW-1185">Reference proteome</keyword>
<dbReference type="Proteomes" id="UP001557484">
    <property type="component" value="Unassembled WGS sequence"/>
</dbReference>
<evidence type="ECO:0000313" key="2">
    <source>
        <dbReference type="EMBL" id="MEX1665048.1"/>
    </source>
</evidence>
<dbReference type="InterPro" id="IPR001279">
    <property type="entry name" value="Metallo-B-lactamas"/>
</dbReference>
<organism evidence="2 3">
    <name type="scientific">Zhongshania arctica</name>
    <dbReference type="NCBI Taxonomy" id="3238302"/>
    <lineage>
        <taxon>Bacteria</taxon>
        <taxon>Pseudomonadati</taxon>
        <taxon>Pseudomonadota</taxon>
        <taxon>Gammaproteobacteria</taxon>
        <taxon>Cellvibrionales</taxon>
        <taxon>Spongiibacteraceae</taxon>
        <taxon>Zhongshania</taxon>
    </lineage>
</organism>
<reference evidence="2 3" key="1">
    <citation type="journal article" date="2011" name="Int. J. Syst. Evol. Microbiol.">
        <title>Zhongshania antarctica gen. nov., sp. nov. and Zhongshania guokunii sp. nov., gammaproteobacteria respectively isolated from coastal attached (fast) ice and surface seawater of the Antarctic.</title>
        <authorList>
            <person name="Li H.J."/>
            <person name="Zhang X.Y."/>
            <person name="Chen C.X."/>
            <person name="Zhang Y.J."/>
            <person name="Gao Z.M."/>
            <person name="Yu Y."/>
            <person name="Chen X.L."/>
            <person name="Chen B."/>
            <person name="Zhang Y.Z."/>
        </authorList>
    </citation>
    <scope>NUCLEOTIDE SEQUENCE [LARGE SCALE GENOMIC DNA]</scope>
    <source>
        <strain evidence="2 3">R06B22</strain>
    </source>
</reference>
<proteinExistence type="predicted"/>
<dbReference type="InterPro" id="IPR036866">
    <property type="entry name" value="RibonucZ/Hydroxyglut_hydro"/>
</dbReference>
<dbReference type="RefSeq" id="WP_368375159.1">
    <property type="nucleotide sequence ID" value="NZ_JBFRYB010000001.1"/>
</dbReference>
<dbReference type="Pfam" id="PF17778">
    <property type="entry name" value="WHD_BLACT"/>
    <property type="match status" value="1"/>
</dbReference>
<dbReference type="PANTHER" id="PTHR23131:SF0">
    <property type="entry name" value="ENDORIBONUCLEASE LACTB2"/>
    <property type="match status" value="1"/>
</dbReference>
<name>A0ABV3TTX0_9GAMM</name>
<protein>
    <submittedName>
        <fullName evidence="2">MBL fold metallo-hydrolase</fullName>
    </submittedName>
</protein>
<dbReference type="Gene3D" id="3.60.15.10">
    <property type="entry name" value="Ribonuclease Z/Hydroxyacylglutathione hydrolase-like"/>
    <property type="match status" value="1"/>
</dbReference>
<dbReference type="CDD" id="cd16278">
    <property type="entry name" value="metallo-hydrolase-like_MBL-fold"/>
    <property type="match status" value="1"/>
</dbReference>
<dbReference type="InterPro" id="IPR036388">
    <property type="entry name" value="WH-like_DNA-bd_sf"/>
</dbReference>
<comment type="caution">
    <text evidence="2">The sequence shown here is derived from an EMBL/GenBank/DDBJ whole genome shotgun (WGS) entry which is preliminary data.</text>
</comment>
<gene>
    <name evidence="2" type="ORF">AB4875_06085</name>
</gene>
<dbReference type="InterPro" id="IPR050662">
    <property type="entry name" value="Sec-metab_biosynth-thioest"/>
</dbReference>
<dbReference type="Pfam" id="PF00753">
    <property type="entry name" value="Lactamase_B"/>
    <property type="match status" value="1"/>
</dbReference>
<evidence type="ECO:0000313" key="3">
    <source>
        <dbReference type="Proteomes" id="UP001557484"/>
    </source>
</evidence>
<dbReference type="PANTHER" id="PTHR23131">
    <property type="entry name" value="ENDORIBONUCLEASE LACTB2"/>
    <property type="match status" value="1"/>
</dbReference>
<dbReference type="InterPro" id="IPR041516">
    <property type="entry name" value="LACTB2_WH"/>
</dbReference>
<dbReference type="EMBL" id="JBFRYB010000001">
    <property type="protein sequence ID" value="MEX1665048.1"/>
    <property type="molecule type" value="Genomic_DNA"/>
</dbReference>
<evidence type="ECO:0000259" key="1">
    <source>
        <dbReference type="SMART" id="SM00849"/>
    </source>
</evidence>